<accession>A0A1C3EG30</accession>
<evidence type="ECO:0000313" key="9">
    <source>
        <dbReference type="Proteomes" id="UP000094936"/>
    </source>
</evidence>
<evidence type="ECO:0000259" key="7">
    <source>
        <dbReference type="PROSITE" id="PS51462"/>
    </source>
</evidence>
<dbReference type="EMBL" id="LYBM01000026">
    <property type="protein sequence ID" value="ODA32216.1"/>
    <property type="molecule type" value="Genomic_DNA"/>
</dbReference>
<keyword evidence="5" id="KW-0460">Magnesium</keyword>
<dbReference type="CDD" id="cd03426">
    <property type="entry name" value="NUDIX_CoAse_Nudt7"/>
    <property type="match status" value="1"/>
</dbReference>
<dbReference type="InterPro" id="IPR015797">
    <property type="entry name" value="NUDIX_hydrolase-like_dom_sf"/>
</dbReference>
<comment type="caution">
    <text evidence="8">The sequence shown here is derived from an EMBL/GenBank/DDBJ whole genome shotgun (WGS) entry which is preliminary data.</text>
</comment>
<dbReference type="PROSITE" id="PS51462">
    <property type="entry name" value="NUDIX"/>
    <property type="match status" value="1"/>
</dbReference>
<dbReference type="InterPro" id="IPR045121">
    <property type="entry name" value="CoAse"/>
</dbReference>
<dbReference type="PANTHER" id="PTHR12992">
    <property type="entry name" value="NUDIX HYDROLASE"/>
    <property type="match status" value="1"/>
</dbReference>
<comment type="cofactor">
    <cofactor evidence="2">
        <name>Mg(2+)</name>
        <dbReference type="ChEBI" id="CHEBI:18420"/>
    </cofactor>
</comment>
<dbReference type="NCBIfam" id="NF007980">
    <property type="entry name" value="PRK10707.1"/>
    <property type="match status" value="1"/>
</dbReference>
<dbReference type="Proteomes" id="UP000094936">
    <property type="component" value="Unassembled WGS sequence"/>
</dbReference>
<dbReference type="PANTHER" id="PTHR12992:SF11">
    <property type="entry name" value="MITOCHONDRIAL COENZYME A DIPHOSPHATASE NUDT8"/>
    <property type="match status" value="1"/>
</dbReference>
<name>A0A1C3EG30_9GAMM</name>
<protein>
    <recommendedName>
        <fullName evidence="7">Nudix hydrolase domain-containing protein</fullName>
    </recommendedName>
</protein>
<dbReference type="AlphaFoldDB" id="A0A1C3EG30"/>
<evidence type="ECO:0000256" key="6">
    <source>
        <dbReference type="ARBA" id="ARBA00023211"/>
    </source>
</evidence>
<keyword evidence="9" id="KW-1185">Reference proteome</keyword>
<dbReference type="GO" id="GO:0046872">
    <property type="term" value="F:metal ion binding"/>
    <property type="evidence" value="ECO:0007669"/>
    <property type="project" value="UniProtKB-KW"/>
</dbReference>
<dbReference type="InterPro" id="IPR000086">
    <property type="entry name" value="NUDIX_hydrolase_dom"/>
</dbReference>
<comment type="cofactor">
    <cofactor evidence="1">
        <name>Mn(2+)</name>
        <dbReference type="ChEBI" id="CHEBI:29035"/>
    </cofactor>
</comment>
<sequence>MQRFCLSPCKDYDPQMLDRAETATRLRGIKTPTSAAVIVPFVERQGELFILFTRRASHLKHHPNQISFPGGKVDPEDVDTFATALREMEEEIGVMTGRDSIFGTLPILPTVSGYHVTPVLAFVDSDYQPTINHQEVDCLFEVPLRQILDQRSWGSHQIQFKGKTYNLDAVHYQGHLIWGVTAQILRIFIHQMGFK</sequence>
<keyword evidence="4" id="KW-0378">Hydrolase</keyword>
<evidence type="ECO:0000256" key="4">
    <source>
        <dbReference type="ARBA" id="ARBA00022801"/>
    </source>
</evidence>
<keyword evidence="6" id="KW-0464">Manganese</keyword>
<evidence type="ECO:0000313" key="8">
    <source>
        <dbReference type="EMBL" id="ODA32216.1"/>
    </source>
</evidence>
<dbReference type="Pfam" id="PF00293">
    <property type="entry name" value="NUDIX"/>
    <property type="match status" value="1"/>
</dbReference>
<evidence type="ECO:0000256" key="2">
    <source>
        <dbReference type="ARBA" id="ARBA00001946"/>
    </source>
</evidence>
<dbReference type="STRING" id="1080227.A8L45_14130"/>
<evidence type="ECO:0000256" key="5">
    <source>
        <dbReference type="ARBA" id="ARBA00022842"/>
    </source>
</evidence>
<keyword evidence="3" id="KW-0479">Metal-binding</keyword>
<dbReference type="SUPFAM" id="SSF55811">
    <property type="entry name" value="Nudix"/>
    <property type="match status" value="1"/>
</dbReference>
<reference evidence="8 9" key="1">
    <citation type="submission" date="2016-05" db="EMBL/GenBank/DDBJ databases">
        <title>Genomic Taxonomy of the Vibrionaceae.</title>
        <authorList>
            <person name="Gomez-Gil B."/>
            <person name="Enciso-Ibarra J."/>
        </authorList>
    </citation>
    <scope>NUCLEOTIDE SEQUENCE [LARGE SCALE GENOMIC DNA]</scope>
    <source>
        <strain evidence="8 9">CAIM 1920</strain>
    </source>
</reference>
<dbReference type="Gene3D" id="3.90.79.10">
    <property type="entry name" value="Nucleoside Triphosphate Pyrophosphohydrolase"/>
    <property type="match status" value="1"/>
</dbReference>
<gene>
    <name evidence="8" type="ORF">A8L45_14130</name>
</gene>
<evidence type="ECO:0000256" key="1">
    <source>
        <dbReference type="ARBA" id="ARBA00001936"/>
    </source>
</evidence>
<dbReference type="GO" id="GO:0010945">
    <property type="term" value="F:coenzyme A diphosphatase activity"/>
    <property type="evidence" value="ECO:0007669"/>
    <property type="project" value="InterPro"/>
</dbReference>
<proteinExistence type="predicted"/>
<evidence type="ECO:0000256" key="3">
    <source>
        <dbReference type="ARBA" id="ARBA00022723"/>
    </source>
</evidence>
<feature type="domain" description="Nudix hydrolase" evidence="7">
    <location>
        <begin position="31"/>
        <end position="164"/>
    </location>
</feature>
<organism evidence="8 9">
    <name type="scientific">Veronia pacifica</name>
    <dbReference type="NCBI Taxonomy" id="1080227"/>
    <lineage>
        <taxon>Bacteria</taxon>
        <taxon>Pseudomonadati</taxon>
        <taxon>Pseudomonadota</taxon>
        <taxon>Gammaproteobacteria</taxon>
        <taxon>Vibrionales</taxon>
        <taxon>Vibrionaceae</taxon>
        <taxon>Veronia</taxon>
    </lineage>
</organism>